<evidence type="ECO:0000256" key="5">
    <source>
        <dbReference type="ARBA" id="ARBA00022839"/>
    </source>
</evidence>
<dbReference type="HAMAP" id="MF_00337">
    <property type="entry name" value="Exonuc_7_S"/>
    <property type="match status" value="1"/>
</dbReference>
<comment type="subcellular location">
    <subcellularLocation>
        <location evidence="6">Cytoplasm</location>
    </subcellularLocation>
</comment>
<keyword evidence="4 6" id="KW-0378">Hydrolase</keyword>
<reference evidence="8 9" key="1">
    <citation type="submission" date="2016-10" db="EMBL/GenBank/DDBJ databases">
        <authorList>
            <person name="de Groot N.N."/>
        </authorList>
    </citation>
    <scope>NUCLEOTIDE SEQUENCE [LARGE SCALE GENOMIC DNA]</scope>
    <source>
        <strain evidence="8 9">DSM 9990</strain>
    </source>
</reference>
<dbReference type="GO" id="GO:0005829">
    <property type="term" value="C:cytosol"/>
    <property type="evidence" value="ECO:0007669"/>
    <property type="project" value="TreeGrafter"/>
</dbReference>
<accession>A0A1I4TA39</accession>
<comment type="subunit">
    <text evidence="6">Heterooligomer composed of large and small subunits.</text>
</comment>
<dbReference type="NCBIfam" id="TIGR01280">
    <property type="entry name" value="xseB"/>
    <property type="match status" value="1"/>
</dbReference>
<dbReference type="OrthoDB" id="5523157at2"/>
<dbReference type="Pfam" id="PF02609">
    <property type="entry name" value="Exonuc_VII_S"/>
    <property type="match status" value="1"/>
</dbReference>
<dbReference type="PANTHER" id="PTHR34137:SF1">
    <property type="entry name" value="EXODEOXYRIBONUCLEASE 7 SMALL SUBUNIT"/>
    <property type="match status" value="1"/>
</dbReference>
<evidence type="ECO:0000313" key="8">
    <source>
        <dbReference type="EMBL" id="SFM73463.1"/>
    </source>
</evidence>
<name>A0A1I4TA39_9BACT</name>
<dbReference type="RefSeq" id="WP_093394397.1">
    <property type="nucleotide sequence ID" value="NZ_FOUU01000003.1"/>
</dbReference>
<evidence type="ECO:0000256" key="7">
    <source>
        <dbReference type="SAM" id="MobiDB-lite"/>
    </source>
</evidence>
<sequence>MTGKKRSDPVRAVTLEEAFERLEFIVQELEGGQIPLEAAIEMFVEGMKLVEFCQKRLDEAEQKVQKVIRETNQRWTVEAFNPGSDDDETQGWRSDPGRGKNGI</sequence>
<comment type="similarity">
    <text evidence="1 6">Belongs to the XseB family.</text>
</comment>
<protein>
    <recommendedName>
        <fullName evidence="6">Exodeoxyribonuclease 7 small subunit</fullName>
        <ecNumber evidence="6">3.1.11.6</ecNumber>
    </recommendedName>
    <alternativeName>
        <fullName evidence="6">Exodeoxyribonuclease VII small subunit</fullName>
        <shortName evidence="6">Exonuclease VII small subunit</shortName>
    </alternativeName>
</protein>
<dbReference type="PANTHER" id="PTHR34137">
    <property type="entry name" value="EXODEOXYRIBONUCLEASE 7 SMALL SUBUNIT"/>
    <property type="match status" value="1"/>
</dbReference>
<evidence type="ECO:0000313" key="9">
    <source>
        <dbReference type="Proteomes" id="UP000199611"/>
    </source>
</evidence>
<keyword evidence="5 6" id="KW-0269">Exonuclease</keyword>
<organism evidence="8 9">
    <name type="scientific">Thermodesulforhabdus norvegica</name>
    <dbReference type="NCBI Taxonomy" id="39841"/>
    <lineage>
        <taxon>Bacteria</taxon>
        <taxon>Pseudomonadati</taxon>
        <taxon>Thermodesulfobacteriota</taxon>
        <taxon>Syntrophobacteria</taxon>
        <taxon>Syntrophobacterales</taxon>
        <taxon>Thermodesulforhabdaceae</taxon>
        <taxon>Thermodesulforhabdus</taxon>
    </lineage>
</organism>
<comment type="function">
    <text evidence="6">Bidirectionally degrades single-stranded DNA into large acid-insoluble oligonucleotides, which are then degraded further into small acid-soluble oligonucleotides.</text>
</comment>
<dbReference type="Proteomes" id="UP000199611">
    <property type="component" value="Unassembled WGS sequence"/>
</dbReference>
<evidence type="ECO:0000256" key="1">
    <source>
        <dbReference type="ARBA" id="ARBA00009998"/>
    </source>
</evidence>
<dbReference type="EC" id="3.1.11.6" evidence="6"/>
<evidence type="ECO:0000256" key="6">
    <source>
        <dbReference type="HAMAP-Rule" id="MF_00337"/>
    </source>
</evidence>
<dbReference type="GO" id="GO:0009318">
    <property type="term" value="C:exodeoxyribonuclease VII complex"/>
    <property type="evidence" value="ECO:0007669"/>
    <property type="project" value="UniProtKB-UniRule"/>
</dbReference>
<dbReference type="SUPFAM" id="SSF116842">
    <property type="entry name" value="XseB-like"/>
    <property type="match status" value="1"/>
</dbReference>
<feature type="region of interest" description="Disordered" evidence="7">
    <location>
        <begin position="78"/>
        <end position="103"/>
    </location>
</feature>
<dbReference type="InterPro" id="IPR037004">
    <property type="entry name" value="Exonuc_VII_ssu_sf"/>
</dbReference>
<keyword evidence="9" id="KW-1185">Reference proteome</keyword>
<evidence type="ECO:0000256" key="3">
    <source>
        <dbReference type="ARBA" id="ARBA00022722"/>
    </source>
</evidence>
<proteinExistence type="inferred from homology"/>
<dbReference type="AlphaFoldDB" id="A0A1I4TA39"/>
<dbReference type="GO" id="GO:0006308">
    <property type="term" value="P:DNA catabolic process"/>
    <property type="evidence" value="ECO:0007669"/>
    <property type="project" value="UniProtKB-UniRule"/>
</dbReference>
<keyword evidence="3 6" id="KW-0540">Nuclease</keyword>
<comment type="catalytic activity">
    <reaction evidence="6">
        <text>Exonucleolytic cleavage in either 5'- to 3'- or 3'- to 5'-direction to yield nucleoside 5'-phosphates.</text>
        <dbReference type="EC" id="3.1.11.6"/>
    </reaction>
</comment>
<evidence type="ECO:0000256" key="4">
    <source>
        <dbReference type="ARBA" id="ARBA00022801"/>
    </source>
</evidence>
<dbReference type="STRING" id="39841.SAMN05660836_01304"/>
<keyword evidence="2 6" id="KW-0963">Cytoplasm</keyword>
<dbReference type="Gene3D" id="1.10.287.1040">
    <property type="entry name" value="Exonuclease VII, small subunit"/>
    <property type="match status" value="1"/>
</dbReference>
<gene>
    <name evidence="6" type="primary">xseB</name>
    <name evidence="8" type="ORF">SAMN05660836_01304</name>
</gene>
<dbReference type="EMBL" id="FOUU01000003">
    <property type="protein sequence ID" value="SFM73463.1"/>
    <property type="molecule type" value="Genomic_DNA"/>
</dbReference>
<evidence type="ECO:0000256" key="2">
    <source>
        <dbReference type="ARBA" id="ARBA00022490"/>
    </source>
</evidence>
<dbReference type="GO" id="GO:0008855">
    <property type="term" value="F:exodeoxyribonuclease VII activity"/>
    <property type="evidence" value="ECO:0007669"/>
    <property type="project" value="UniProtKB-UniRule"/>
</dbReference>
<dbReference type="InterPro" id="IPR003761">
    <property type="entry name" value="Exonuc_VII_S"/>
</dbReference>